<keyword evidence="7 8" id="KW-0472">Membrane</keyword>
<evidence type="ECO:0000256" key="7">
    <source>
        <dbReference type="ARBA" id="ARBA00023136"/>
    </source>
</evidence>
<dbReference type="RefSeq" id="WP_183984955.1">
    <property type="nucleotide sequence ID" value="NZ_JACHHG010000003.1"/>
</dbReference>
<evidence type="ECO:0000256" key="3">
    <source>
        <dbReference type="ARBA" id="ARBA00022448"/>
    </source>
</evidence>
<feature type="transmembrane region" description="Helical" evidence="8">
    <location>
        <begin position="156"/>
        <end position="178"/>
    </location>
</feature>
<evidence type="ECO:0000256" key="5">
    <source>
        <dbReference type="ARBA" id="ARBA00022692"/>
    </source>
</evidence>
<dbReference type="Gene3D" id="1.10.3470.10">
    <property type="entry name" value="ABC transporter involved in vitamin B12 uptake, BtuC"/>
    <property type="match status" value="1"/>
</dbReference>
<dbReference type="GO" id="GO:0005886">
    <property type="term" value="C:plasma membrane"/>
    <property type="evidence" value="ECO:0007669"/>
    <property type="project" value="UniProtKB-SubCell"/>
</dbReference>
<evidence type="ECO:0000256" key="4">
    <source>
        <dbReference type="ARBA" id="ARBA00022475"/>
    </source>
</evidence>
<feature type="transmembrane region" description="Helical" evidence="8">
    <location>
        <begin position="198"/>
        <end position="219"/>
    </location>
</feature>
<evidence type="ECO:0000313" key="10">
    <source>
        <dbReference type="Proteomes" id="UP000569951"/>
    </source>
</evidence>
<feature type="transmembrane region" description="Helical" evidence="8">
    <location>
        <begin position="244"/>
        <end position="271"/>
    </location>
</feature>
<organism evidence="9 10">
    <name type="scientific">Deinobacterium chartae</name>
    <dbReference type="NCBI Taxonomy" id="521158"/>
    <lineage>
        <taxon>Bacteria</taxon>
        <taxon>Thermotogati</taxon>
        <taxon>Deinococcota</taxon>
        <taxon>Deinococci</taxon>
        <taxon>Deinococcales</taxon>
        <taxon>Deinococcaceae</taxon>
        <taxon>Deinobacterium</taxon>
    </lineage>
</organism>
<dbReference type="PANTHER" id="PTHR30472:SF1">
    <property type="entry name" value="FE(3+) DICITRATE TRANSPORT SYSTEM PERMEASE PROTEIN FECC-RELATED"/>
    <property type="match status" value="1"/>
</dbReference>
<dbReference type="PANTHER" id="PTHR30472">
    <property type="entry name" value="FERRIC ENTEROBACTIN TRANSPORT SYSTEM PERMEASE PROTEIN"/>
    <property type="match status" value="1"/>
</dbReference>
<dbReference type="GO" id="GO:0033214">
    <property type="term" value="P:siderophore-iron import into cell"/>
    <property type="evidence" value="ECO:0007669"/>
    <property type="project" value="TreeGrafter"/>
</dbReference>
<keyword evidence="3" id="KW-0813">Transport</keyword>
<evidence type="ECO:0000256" key="8">
    <source>
        <dbReference type="SAM" id="Phobius"/>
    </source>
</evidence>
<dbReference type="SUPFAM" id="SSF81345">
    <property type="entry name" value="ABC transporter involved in vitamin B12 uptake, BtuC"/>
    <property type="match status" value="1"/>
</dbReference>
<feature type="transmembrane region" description="Helical" evidence="8">
    <location>
        <begin position="100"/>
        <end position="119"/>
    </location>
</feature>
<dbReference type="FunFam" id="1.10.3470.10:FF:000001">
    <property type="entry name" value="Vitamin B12 ABC transporter permease BtuC"/>
    <property type="match status" value="1"/>
</dbReference>
<evidence type="ECO:0000313" key="9">
    <source>
        <dbReference type="EMBL" id="MBB6097472.1"/>
    </source>
</evidence>
<keyword evidence="5 8" id="KW-0812">Transmembrane</keyword>
<gene>
    <name evidence="9" type="ORF">HNR42_000889</name>
</gene>
<dbReference type="InterPro" id="IPR000522">
    <property type="entry name" value="ABC_transptr_permease_BtuC"/>
</dbReference>
<comment type="subcellular location">
    <subcellularLocation>
        <location evidence="1">Cell membrane</location>
        <topology evidence="1">Multi-pass membrane protein</topology>
    </subcellularLocation>
</comment>
<proteinExistence type="inferred from homology"/>
<comment type="caution">
    <text evidence="9">The sequence shown here is derived from an EMBL/GenBank/DDBJ whole genome shotgun (WGS) entry which is preliminary data.</text>
</comment>
<evidence type="ECO:0000256" key="1">
    <source>
        <dbReference type="ARBA" id="ARBA00004651"/>
    </source>
</evidence>
<feature type="transmembrane region" description="Helical" evidence="8">
    <location>
        <begin position="315"/>
        <end position="332"/>
    </location>
</feature>
<sequence length="340" mass="34548">MTRARPLPSSARPLTVGVAALAAAALLALGLGLSISVGAASIPLEQVWRLMLRPDDSSNSLIVWTLRLPRALVAALAGAALGVSGALMQGVTRNPLASPGILGVNAGAALAILVMVVFLPGLPAALYVPIAFLGGAGAALLVYAVASGVGLTPLRLALAGVAVGALISAASNALMILFEQRAQGALFSLSGSVAGRTWEHVYLLAPWVGVTLAVSLLLARRVNLLALGEDVARGLGARTERDRLIVSLIAVLLAAAAVAVTGPIGFVGLMVPHVARALLGPDYRAVLPLSALLGAALLTYADVAARLIDKPLETPVGILISAIGAPFFVYLARRIHRADS</sequence>
<keyword evidence="4" id="KW-1003">Cell membrane</keyword>
<reference evidence="9 10" key="1">
    <citation type="submission" date="2020-08" db="EMBL/GenBank/DDBJ databases">
        <title>Genomic Encyclopedia of Type Strains, Phase IV (KMG-IV): sequencing the most valuable type-strain genomes for metagenomic binning, comparative biology and taxonomic classification.</title>
        <authorList>
            <person name="Goeker M."/>
        </authorList>
    </citation>
    <scope>NUCLEOTIDE SEQUENCE [LARGE SCALE GENOMIC DNA]</scope>
    <source>
        <strain evidence="9 10">DSM 21458</strain>
    </source>
</reference>
<protein>
    <submittedName>
        <fullName evidence="9">Iron complex transport system permease protein</fullName>
    </submittedName>
</protein>
<dbReference type="Pfam" id="PF01032">
    <property type="entry name" value="FecCD"/>
    <property type="match status" value="1"/>
</dbReference>
<evidence type="ECO:0000256" key="2">
    <source>
        <dbReference type="ARBA" id="ARBA00007935"/>
    </source>
</evidence>
<accession>A0A841I018</accession>
<dbReference type="CDD" id="cd06550">
    <property type="entry name" value="TM_ABC_iron-siderophores_like"/>
    <property type="match status" value="1"/>
</dbReference>
<name>A0A841I018_9DEIO</name>
<feature type="transmembrane region" description="Helical" evidence="8">
    <location>
        <begin position="283"/>
        <end position="303"/>
    </location>
</feature>
<dbReference type="Proteomes" id="UP000569951">
    <property type="component" value="Unassembled WGS sequence"/>
</dbReference>
<dbReference type="InterPro" id="IPR037294">
    <property type="entry name" value="ABC_BtuC-like"/>
</dbReference>
<evidence type="ECO:0000256" key="6">
    <source>
        <dbReference type="ARBA" id="ARBA00022989"/>
    </source>
</evidence>
<dbReference type="EMBL" id="JACHHG010000003">
    <property type="protein sequence ID" value="MBB6097472.1"/>
    <property type="molecule type" value="Genomic_DNA"/>
</dbReference>
<comment type="similarity">
    <text evidence="2">Belongs to the binding-protein-dependent transport system permease family. FecCD subfamily.</text>
</comment>
<feature type="transmembrane region" description="Helical" evidence="8">
    <location>
        <begin position="125"/>
        <end position="144"/>
    </location>
</feature>
<dbReference type="AlphaFoldDB" id="A0A841I018"/>
<keyword evidence="10" id="KW-1185">Reference proteome</keyword>
<dbReference type="GO" id="GO:0022857">
    <property type="term" value="F:transmembrane transporter activity"/>
    <property type="evidence" value="ECO:0007669"/>
    <property type="project" value="InterPro"/>
</dbReference>
<keyword evidence="6 8" id="KW-1133">Transmembrane helix</keyword>
<feature type="transmembrane region" description="Helical" evidence="8">
    <location>
        <begin position="62"/>
        <end position="88"/>
    </location>
</feature>